<dbReference type="CDD" id="cd01080">
    <property type="entry name" value="NAD_bind_m-THF_DH_Cyclohyd"/>
    <property type="match status" value="1"/>
</dbReference>
<dbReference type="Gene3D" id="3.40.50.720">
    <property type="entry name" value="NAD(P)-binding Rossmann-like Domain"/>
    <property type="match status" value="1"/>
</dbReference>
<evidence type="ECO:0000313" key="14">
    <source>
        <dbReference type="EMBL" id="MFD2695248.1"/>
    </source>
</evidence>
<evidence type="ECO:0000256" key="10">
    <source>
        <dbReference type="ARBA" id="ARBA00023268"/>
    </source>
</evidence>
<dbReference type="SUPFAM" id="SSF51735">
    <property type="entry name" value="NAD(P)-binding Rossmann-fold domains"/>
    <property type="match status" value="1"/>
</dbReference>
<evidence type="ECO:0000256" key="1">
    <source>
        <dbReference type="ARBA" id="ARBA00004777"/>
    </source>
</evidence>
<dbReference type="PRINTS" id="PR00085">
    <property type="entry name" value="THFDHDRGNASE"/>
</dbReference>
<evidence type="ECO:0000256" key="8">
    <source>
        <dbReference type="ARBA" id="ARBA00023102"/>
    </source>
</evidence>
<evidence type="ECO:0000256" key="6">
    <source>
        <dbReference type="ARBA" id="ARBA00022857"/>
    </source>
</evidence>
<evidence type="ECO:0000256" key="11">
    <source>
        <dbReference type="HAMAP-Rule" id="MF_01576"/>
    </source>
</evidence>
<reference evidence="15" key="1">
    <citation type="journal article" date="2019" name="Int. J. Syst. Evol. Microbiol.">
        <title>The Global Catalogue of Microorganisms (GCM) 10K type strain sequencing project: providing services to taxonomists for standard genome sequencing and annotation.</title>
        <authorList>
            <consortium name="The Broad Institute Genomics Platform"/>
            <consortium name="The Broad Institute Genome Sequencing Center for Infectious Disease"/>
            <person name="Wu L."/>
            <person name="Ma J."/>
        </authorList>
    </citation>
    <scope>NUCLEOTIDE SEQUENCE [LARGE SCALE GENOMIC DNA]</scope>
    <source>
        <strain evidence="15">TISTR 2466</strain>
    </source>
</reference>
<dbReference type="InterPro" id="IPR036291">
    <property type="entry name" value="NAD(P)-bd_dom_sf"/>
</dbReference>
<proteinExistence type="inferred from homology"/>
<feature type="binding site" evidence="11">
    <location>
        <position position="230"/>
    </location>
    <ligand>
        <name>NADP(+)</name>
        <dbReference type="ChEBI" id="CHEBI:58349"/>
    </ligand>
</feature>
<dbReference type="Pfam" id="PF02882">
    <property type="entry name" value="THF_DHG_CYH_C"/>
    <property type="match status" value="1"/>
</dbReference>
<comment type="pathway">
    <text evidence="1 11">One-carbon metabolism; tetrahydrofolate interconversion.</text>
</comment>
<comment type="caution">
    <text evidence="14">The sequence shown here is derived from an EMBL/GenBank/DDBJ whole genome shotgun (WGS) entry which is preliminary data.</text>
</comment>
<keyword evidence="2 11" id="KW-0554">One-carbon metabolism</keyword>
<comment type="similarity">
    <text evidence="11">Belongs to the tetrahydrofolate dehydrogenase/cyclohydrolase family.</text>
</comment>
<dbReference type="PANTHER" id="PTHR48099">
    <property type="entry name" value="C-1-TETRAHYDROFOLATE SYNTHASE, CYTOPLASMIC-RELATED"/>
    <property type="match status" value="1"/>
</dbReference>
<keyword evidence="7 11" id="KW-0560">Oxidoreductase</keyword>
<dbReference type="EMBL" id="JBHUMQ010000039">
    <property type="protein sequence ID" value="MFD2695248.1"/>
    <property type="molecule type" value="Genomic_DNA"/>
</dbReference>
<comment type="subunit">
    <text evidence="11">Homodimer.</text>
</comment>
<comment type="catalytic activity">
    <reaction evidence="11">
        <text>(6R)-5,10-methenyltetrahydrofolate + H2O = (6R)-10-formyltetrahydrofolate + H(+)</text>
        <dbReference type="Rhea" id="RHEA:23700"/>
        <dbReference type="ChEBI" id="CHEBI:15377"/>
        <dbReference type="ChEBI" id="CHEBI:15378"/>
        <dbReference type="ChEBI" id="CHEBI:57455"/>
        <dbReference type="ChEBI" id="CHEBI:195366"/>
        <dbReference type="EC" id="3.5.4.9"/>
    </reaction>
</comment>
<sequence length="295" mass="32122">MGKLLQTKGMAKQISGHLIAEIKRMKEDGIDPTIAVLIVQGDPASECYAKVKQRIARQLGIRYLLTSVHSKITETELLEKIKWLNRCPSIHGIILELPLPKHLNAKKMASAIAPEKDVDGLSPTNKLACLTGDEGLYSATPQSCIRILDHFGYPLKGKNVVLIGCGETVGKPLVQLLLRANATLTVCHAYTTDLKDHIANADILITAVGKKDLITSDMVHHDLVIVDAGINETEGGIVGDVKPEVSEFVKAFTPVPGGVGKITTMILFENLVKAVQLQENKKSIEKREVQRSESL</sequence>
<keyword evidence="5 11" id="KW-0378">Hydrolase</keyword>
<gene>
    <name evidence="11" type="primary">folD</name>
    <name evidence="14" type="ORF">ACFSUE_16705</name>
</gene>
<evidence type="ECO:0000256" key="9">
    <source>
        <dbReference type="ARBA" id="ARBA00023167"/>
    </source>
</evidence>
<name>A0ABW5S7K2_9BACL</name>
<evidence type="ECO:0000256" key="3">
    <source>
        <dbReference type="ARBA" id="ARBA00022605"/>
    </source>
</evidence>
<dbReference type="InterPro" id="IPR020631">
    <property type="entry name" value="THF_DH/CycHdrlase_NAD-bd_dom"/>
</dbReference>
<dbReference type="EC" id="1.5.1.5" evidence="11"/>
<dbReference type="HAMAP" id="MF_01576">
    <property type="entry name" value="THF_DHG_CYH"/>
    <property type="match status" value="1"/>
</dbReference>
<keyword evidence="6 11" id="KW-0521">NADP</keyword>
<dbReference type="SUPFAM" id="SSF53223">
    <property type="entry name" value="Aminoacid dehydrogenase-like, N-terminal domain"/>
    <property type="match status" value="1"/>
</dbReference>
<keyword evidence="9 11" id="KW-0486">Methionine biosynthesis</keyword>
<dbReference type="EC" id="3.5.4.9" evidence="11"/>
<comment type="catalytic activity">
    <reaction evidence="11">
        <text>(6R)-5,10-methylene-5,6,7,8-tetrahydrofolate + NADP(+) = (6R)-5,10-methenyltetrahydrofolate + NADPH</text>
        <dbReference type="Rhea" id="RHEA:22812"/>
        <dbReference type="ChEBI" id="CHEBI:15636"/>
        <dbReference type="ChEBI" id="CHEBI:57455"/>
        <dbReference type="ChEBI" id="CHEBI:57783"/>
        <dbReference type="ChEBI" id="CHEBI:58349"/>
        <dbReference type="EC" id="1.5.1.5"/>
    </reaction>
</comment>
<dbReference type="Pfam" id="PF00763">
    <property type="entry name" value="THF_DHG_CYH"/>
    <property type="match status" value="1"/>
</dbReference>
<feature type="domain" description="Tetrahydrofolate dehydrogenase/cyclohydrolase catalytic" evidence="12">
    <location>
        <begin position="6"/>
        <end position="119"/>
    </location>
</feature>
<keyword evidence="3 11" id="KW-0028">Amino-acid biosynthesis</keyword>
<evidence type="ECO:0000256" key="4">
    <source>
        <dbReference type="ARBA" id="ARBA00022755"/>
    </source>
</evidence>
<dbReference type="PANTHER" id="PTHR48099:SF5">
    <property type="entry name" value="C-1-TETRAHYDROFOLATE SYNTHASE, CYTOPLASMIC"/>
    <property type="match status" value="1"/>
</dbReference>
<keyword evidence="10 11" id="KW-0511">Multifunctional enzyme</keyword>
<comment type="function">
    <text evidence="11">Catalyzes the oxidation of 5,10-methylenetetrahydrofolate to 5,10-methenyltetrahydrofolate and then the hydrolysis of 5,10-methenyltetrahydrofolate to 10-formyltetrahydrofolate.</text>
</comment>
<dbReference type="InterPro" id="IPR000672">
    <property type="entry name" value="THF_DH/CycHdrlase"/>
</dbReference>
<evidence type="ECO:0000256" key="7">
    <source>
        <dbReference type="ARBA" id="ARBA00023002"/>
    </source>
</evidence>
<organism evidence="14 15">
    <name type="scientific">Sporolactobacillus shoreicorticis</name>
    <dbReference type="NCBI Taxonomy" id="1923877"/>
    <lineage>
        <taxon>Bacteria</taxon>
        <taxon>Bacillati</taxon>
        <taxon>Bacillota</taxon>
        <taxon>Bacilli</taxon>
        <taxon>Bacillales</taxon>
        <taxon>Sporolactobacillaceae</taxon>
        <taxon>Sporolactobacillus</taxon>
    </lineage>
</organism>
<keyword evidence="4 11" id="KW-0658">Purine biosynthesis</keyword>
<evidence type="ECO:0000256" key="5">
    <source>
        <dbReference type="ARBA" id="ARBA00022801"/>
    </source>
</evidence>
<evidence type="ECO:0000259" key="12">
    <source>
        <dbReference type="Pfam" id="PF00763"/>
    </source>
</evidence>
<evidence type="ECO:0000256" key="2">
    <source>
        <dbReference type="ARBA" id="ARBA00022563"/>
    </source>
</evidence>
<comment type="caution">
    <text evidence="11">Lacks conserved residue(s) required for the propagation of feature annotation.</text>
</comment>
<accession>A0ABW5S7K2</accession>
<dbReference type="Gene3D" id="3.40.50.10860">
    <property type="entry name" value="Leucine Dehydrogenase, chain A, domain 1"/>
    <property type="match status" value="1"/>
</dbReference>
<feature type="binding site" evidence="11">
    <location>
        <begin position="164"/>
        <end position="166"/>
    </location>
    <ligand>
        <name>NADP(+)</name>
        <dbReference type="ChEBI" id="CHEBI:58349"/>
    </ligand>
</feature>
<keyword evidence="8 11" id="KW-0368">Histidine biosynthesis</keyword>
<dbReference type="RefSeq" id="WP_253061018.1">
    <property type="nucleotide sequence ID" value="NZ_JAMXWM010000007.1"/>
</dbReference>
<dbReference type="Proteomes" id="UP001597399">
    <property type="component" value="Unassembled WGS sequence"/>
</dbReference>
<dbReference type="InterPro" id="IPR020630">
    <property type="entry name" value="THF_DH/CycHdrlase_cat_dom"/>
</dbReference>
<protein>
    <recommendedName>
        <fullName evidence="11">Bifunctional protein FolD</fullName>
    </recommendedName>
    <domain>
        <recommendedName>
            <fullName evidence="11">Methylenetetrahydrofolate dehydrogenase</fullName>
            <ecNumber evidence="11">1.5.1.5</ecNumber>
        </recommendedName>
    </domain>
    <domain>
        <recommendedName>
            <fullName evidence="11">Methenyltetrahydrofolate cyclohydrolase</fullName>
            <ecNumber evidence="11">3.5.4.9</ecNumber>
        </recommendedName>
    </domain>
</protein>
<evidence type="ECO:0000259" key="13">
    <source>
        <dbReference type="Pfam" id="PF02882"/>
    </source>
</evidence>
<dbReference type="InterPro" id="IPR046346">
    <property type="entry name" value="Aminoacid_DH-like_N_sf"/>
</dbReference>
<keyword evidence="15" id="KW-1185">Reference proteome</keyword>
<evidence type="ECO:0000313" key="15">
    <source>
        <dbReference type="Proteomes" id="UP001597399"/>
    </source>
</evidence>
<feature type="domain" description="Tetrahydrofolate dehydrogenase/cyclohydrolase NAD(P)-binding" evidence="13">
    <location>
        <begin position="138"/>
        <end position="277"/>
    </location>
</feature>